<reference evidence="1" key="1">
    <citation type="journal article" date="2021" name="Int. J. Syst. Evol. Microbiol.">
        <title>Bradyrhizobium septentrionale sp. nov. (sv. septentrionale) and Bradyrhizobium quebecense sp. nov. (sv. septentrionale) associated with legumes native to Canada possess rearranged symbiosis genes and numerous insertion sequences.</title>
        <authorList>
            <person name="Bromfield E.S.P."/>
            <person name="Cloutier S."/>
        </authorList>
    </citation>
    <scope>NUCLEOTIDE SEQUENCE</scope>
    <source>
        <strain evidence="1">5S5</strain>
    </source>
</reference>
<organism evidence="1 2">
    <name type="scientific">Bradyrhizobium septentrionale</name>
    <dbReference type="NCBI Taxonomy" id="1404411"/>
    <lineage>
        <taxon>Bacteria</taxon>
        <taxon>Pseudomonadati</taxon>
        <taxon>Pseudomonadota</taxon>
        <taxon>Alphaproteobacteria</taxon>
        <taxon>Hyphomicrobiales</taxon>
        <taxon>Nitrobacteraceae</taxon>
        <taxon>Bradyrhizobium</taxon>
    </lineage>
</organism>
<evidence type="ECO:0008006" key="3">
    <source>
        <dbReference type="Google" id="ProtNLM"/>
    </source>
</evidence>
<keyword evidence="2" id="KW-1185">Reference proteome</keyword>
<accession>A0ABZ2NWA3</accession>
<evidence type="ECO:0000313" key="1">
    <source>
        <dbReference type="EMBL" id="WXC78865.1"/>
    </source>
</evidence>
<dbReference type="RefSeq" id="WP_338696364.1">
    <property type="nucleotide sequence ID" value="NZ_CP147708.1"/>
</dbReference>
<dbReference type="EMBL" id="CP147711">
    <property type="protein sequence ID" value="WXC78865.1"/>
    <property type="molecule type" value="Genomic_DNA"/>
</dbReference>
<dbReference type="Proteomes" id="UP001432046">
    <property type="component" value="Chromosome"/>
</dbReference>
<proteinExistence type="predicted"/>
<name>A0ABZ2NWA3_9BRAD</name>
<protein>
    <recommendedName>
        <fullName evidence="3">Phasin domain-containing protein</fullName>
    </recommendedName>
</protein>
<sequence length="86" mass="9754">MINETSITDGTDIAVGVFQDLSKQVIAAQTELSRNYFDAYWHWQECLQTESTQLTELFKNVFFTYSPADQIGILQAWMKGATGRLA</sequence>
<gene>
    <name evidence="1" type="ORF">WDK88_36845</name>
</gene>
<reference evidence="1" key="2">
    <citation type="submission" date="2024-03" db="EMBL/GenBank/DDBJ databases">
        <authorList>
            <person name="Bromfield E.S.P."/>
            <person name="Cloutier S."/>
        </authorList>
    </citation>
    <scope>NUCLEOTIDE SEQUENCE</scope>
    <source>
        <strain evidence="1">5S5</strain>
    </source>
</reference>
<evidence type="ECO:0000313" key="2">
    <source>
        <dbReference type="Proteomes" id="UP001432046"/>
    </source>
</evidence>